<feature type="domain" description="SPOR" evidence="2">
    <location>
        <begin position="314"/>
        <end position="393"/>
    </location>
</feature>
<name>K0NID3_DESTT</name>
<gene>
    <name evidence="3" type="ordered locus">TOL2_C05740</name>
</gene>
<feature type="transmembrane region" description="Helical" evidence="1">
    <location>
        <begin position="12"/>
        <end position="32"/>
    </location>
</feature>
<dbReference type="Proteomes" id="UP000007347">
    <property type="component" value="Chromosome"/>
</dbReference>
<proteinExistence type="predicted"/>
<evidence type="ECO:0000313" key="4">
    <source>
        <dbReference type="Proteomes" id="UP000007347"/>
    </source>
</evidence>
<evidence type="ECO:0000256" key="1">
    <source>
        <dbReference type="SAM" id="Phobius"/>
    </source>
</evidence>
<keyword evidence="1" id="KW-0812">Transmembrane</keyword>
<dbReference type="PROSITE" id="PS51724">
    <property type="entry name" value="SPOR"/>
    <property type="match status" value="1"/>
</dbReference>
<evidence type="ECO:0000259" key="2">
    <source>
        <dbReference type="PROSITE" id="PS51724"/>
    </source>
</evidence>
<dbReference type="PROSITE" id="PS51257">
    <property type="entry name" value="PROKAR_LIPOPROTEIN"/>
    <property type="match status" value="1"/>
</dbReference>
<protein>
    <submittedName>
        <fullName evidence="3">Conserved uncharacterized protein</fullName>
    </submittedName>
</protein>
<keyword evidence="1" id="KW-1133">Transmembrane helix</keyword>
<dbReference type="InterPro" id="IPR036680">
    <property type="entry name" value="SPOR-like_sf"/>
</dbReference>
<sequence length="394" mass="44937">MPELSKFFPGINHVITGFVTLACCMVIIGFLMDMTAKKIINHLIKEGRVWEISGLFNKAEINYTKALRMFDTFLFRPFFSRNTTRKISAAIAKFQLNTAVENPNFKPVAAVYLKMNPDDVDVAELWLKQIRQSACVTSFEQEVISVLAEKYYTDTILSALLTDIFLGLERKDFTAKKLYNQVQKEPVFESRYSKKIADIIEKVDESFEQTSWSFSDDKTQKKTIGTGTLLKSIISECVCFLKWFGAGFGSVISFFVLSTGKGYAYLKECENTRFYLKAGLLSILSVWFVVFMVSTFSHLLKSGTKEKQTVKIEISIPKPFTIQVSAYLKQQYADKYVERLKKKGVKAMVKKVVGGGKTWFVVRISEFVDKKSAKAYGQKLKQQNIIDDFFVNNT</sequence>
<feature type="transmembrane region" description="Helical" evidence="1">
    <location>
        <begin position="240"/>
        <end position="258"/>
    </location>
</feature>
<dbReference type="EMBL" id="FO203503">
    <property type="protein sequence ID" value="CCK78742.1"/>
    <property type="molecule type" value="Genomic_DNA"/>
</dbReference>
<dbReference type="InterPro" id="IPR007730">
    <property type="entry name" value="SPOR-like_dom"/>
</dbReference>
<dbReference type="Pfam" id="PF05036">
    <property type="entry name" value="SPOR"/>
    <property type="match status" value="1"/>
</dbReference>
<dbReference type="AlphaFoldDB" id="K0NID3"/>
<reference evidence="3 4" key="1">
    <citation type="journal article" date="2013" name="Environ. Microbiol.">
        <title>Complete genome, catabolic sub-proteomes and key-metabolites of Desulfobacula toluolica Tol2, a marine, aromatic compound-degrading, sulfate-reducing bacterium.</title>
        <authorList>
            <person name="Wohlbrand L."/>
            <person name="Jacob J.H."/>
            <person name="Kube M."/>
            <person name="Mussmann M."/>
            <person name="Jarling R."/>
            <person name="Beck A."/>
            <person name="Amann R."/>
            <person name="Wilkes H."/>
            <person name="Reinhardt R."/>
            <person name="Rabus R."/>
        </authorList>
    </citation>
    <scope>NUCLEOTIDE SEQUENCE [LARGE SCALE GENOMIC DNA]</scope>
    <source>
        <strain evidence="4">DSM 7467 / Tol2</strain>
    </source>
</reference>
<dbReference type="KEGG" id="dto:TOL2_C05740"/>
<dbReference type="Gene3D" id="3.30.70.1070">
    <property type="entry name" value="Sporulation related repeat"/>
    <property type="match status" value="1"/>
</dbReference>
<dbReference type="HOGENOM" id="CLU_699674_0_0_7"/>
<feature type="transmembrane region" description="Helical" evidence="1">
    <location>
        <begin position="278"/>
        <end position="300"/>
    </location>
</feature>
<accession>K0NID3</accession>
<dbReference type="SUPFAM" id="SSF110997">
    <property type="entry name" value="Sporulation related repeat"/>
    <property type="match status" value="1"/>
</dbReference>
<dbReference type="STRING" id="651182.TOL2_C05740"/>
<dbReference type="PATRIC" id="fig|651182.5.peg.696"/>
<dbReference type="GO" id="GO:0042834">
    <property type="term" value="F:peptidoglycan binding"/>
    <property type="evidence" value="ECO:0007669"/>
    <property type="project" value="InterPro"/>
</dbReference>
<organism evidence="3 4">
    <name type="scientific">Desulfobacula toluolica (strain DSM 7467 / Tol2)</name>
    <dbReference type="NCBI Taxonomy" id="651182"/>
    <lineage>
        <taxon>Bacteria</taxon>
        <taxon>Pseudomonadati</taxon>
        <taxon>Thermodesulfobacteriota</taxon>
        <taxon>Desulfobacteria</taxon>
        <taxon>Desulfobacterales</taxon>
        <taxon>Desulfobacteraceae</taxon>
        <taxon>Desulfobacula</taxon>
    </lineage>
</organism>
<keyword evidence="4" id="KW-1185">Reference proteome</keyword>
<evidence type="ECO:0000313" key="3">
    <source>
        <dbReference type="EMBL" id="CCK78742.1"/>
    </source>
</evidence>
<keyword evidence="1" id="KW-0472">Membrane</keyword>